<name>A0ABY4FKX2_9MICO</name>
<keyword evidence="7" id="KW-1185">Reference proteome</keyword>
<evidence type="ECO:0000259" key="5">
    <source>
        <dbReference type="Pfam" id="PF07687"/>
    </source>
</evidence>
<dbReference type="InterPro" id="IPR001261">
    <property type="entry name" value="ArgE/DapE_CS"/>
</dbReference>
<dbReference type="InterPro" id="IPR002933">
    <property type="entry name" value="Peptidase_M20"/>
</dbReference>
<evidence type="ECO:0000256" key="3">
    <source>
        <dbReference type="ARBA" id="ARBA00022801"/>
    </source>
</evidence>
<dbReference type="SUPFAM" id="SSF53187">
    <property type="entry name" value="Zn-dependent exopeptidases"/>
    <property type="match status" value="1"/>
</dbReference>
<keyword evidence="2" id="KW-0479">Metal-binding</keyword>
<feature type="domain" description="Peptidase M20 dimerisation" evidence="5">
    <location>
        <begin position="191"/>
        <end position="292"/>
    </location>
</feature>
<dbReference type="PANTHER" id="PTHR43808:SF31">
    <property type="entry name" value="N-ACETYL-L-CITRULLINE DEACETYLASE"/>
    <property type="match status" value="1"/>
</dbReference>
<dbReference type="Pfam" id="PF01546">
    <property type="entry name" value="Peptidase_M20"/>
    <property type="match status" value="1"/>
</dbReference>
<sequence length="429" mass="43112">MSGAVGGAGAAARAIAAIDAARIAADTCELIGGRGENPGETEAETVRRLRAACERIGATVELQELAPGRPNLHAAIGPEDGPAVLFLGHSDVVPAGEGWSADAFAARRVAGVRGEAIVGRGAADMKGGLAAVLAAMAAVHGEAPGIRLELLCTVDEEDRSQGVRAWLAEHPPRDYLACIVAEPTDLEIVIGCRGATNLAVDVVGASAHAGRPADGASSISAAARIVELVRGLHDRAVAGPADPLLGTPTWNVGTIAGGSGTSMVPRATSLTIDRRTMPGEDPGRILDALLGLARADIAASGIAGAERIEVRGRVDMVMPGFRADDAAAVVGIAADALRRLGAAVAITGWTAACEGGFIAEHHGAPTIILGPGDINAQAHQPDERVELADLVTAARAYALIALGLAASSPATPADRGLPQTIAAGGTAHD</sequence>
<evidence type="ECO:0000313" key="7">
    <source>
        <dbReference type="Proteomes" id="UP000831786"/>
    </source>
</evidence>
<keyword evidence="3" id="KW-0378">Hydrolase</keyword>
<proteinExistence type="predicted"/>
<dbReference type="PROSITE" id="PS00758">
    <property type="entry name" value="ARGE_DAPE_CPG2_1"/>
    <property type="match status" value="1"/>
</dbReference>
<dbReference type="EMBL" id="CP095045">
    <property type="protein sequence ID" value="UOQ56914.1"/>
    <property type="molecule type" value="Genomic_DNA"/>
</dbReference>
<dbReference type="Proteomes" id="UP000831786">
    <property type="component" value="Chromosome"/>
</dbReference>
<accession>A0ABY4FKX2</accession>
<evidence type="ECO:0000256" key="1">
    <source>
        <dbReference type="ARBA" id="ARBA00001947"/>
    </source>
</evidence>
<dbReference type="RefSeq" id="WP_244727458.1">
    <property type="nucleotide sequence ID" value="NZ_CP095045.1"/>
</dbReference>
<dbReference type="Pfam" id="PF07687">
    <property type="entry name" value="M20_dimer"/>
    <property type="match status" value="1"/>
</dbReference>
<dbReference type="InterPro" id="IPR011650">
    <property type="entry name" value="Peptidase_M20_dimer"/>
</dbReference>
<dbReference type="PANTHER" id="PTHR43808">
    <property type="entry name" value="ACETYLORNITHINE DEACETYLASE"/>
    <property type="match status" value="1"/>
</dbReference>
<comment type="cofactor">
    <cofactor evidence="1">
        <name>Zn(2+)</name>
        <dbReference type="ChEBI" id="CHEBI:29105"/>
    </cofactor>
</comment>
<evidence type="ECO:0000256" key="4">
    <source>
        <dbReference type="ARBA" id="ARBA00022833"/>
    </source>
</evidence>
<dbReference type="SUPFAM" id="SSF55031">
    <property type="entry name" value="Bacterial exopeptidase dimerisation domain"/>
    <property type="match status" value="1"/>
</dbReference>
<dbReference type="Gene3D" id="3.30.70.360">
    <property type="match status" value="1"/>
</dbReference>
<dbReference type="Gene3D" id="3.40.630.10">
    <property type="entry name" value="Zn peptidases"/>
    <property type="match status" value="1"/>
</dbReference>
<evidence type="ECO:0000256" key="2">
    <source>
        <dbReference type="ARBA" id="ARBA00022723"/>
    </source>
</evidence>
<protein>
    <submittedName>
        <fullName evidence="6">M20/M25/M40 family metallo-hydrolase</fullName>
    </submittedName>
</protein>
<dbReference type="InterPro" id="IPR050072">
    <property type="entry name" value="Peptidase_M20A"/>
</dbReference>
<gene>
    <name evidence="6" type="ORF">MUN78_14785</name>
</gene>
<reference evidence="6 7" key="1">
    <citation type="submission" date="2022-04" db="EMBL/GenBank/DDBJ databases">
        <title>Leucobacter sp. isolated from rhizosphere of garlic.</title>
        <authorList>
            <person name="Won M."/>
            <person name="Lee C.-M."/>
            <person name="Woen H.-Y."/>
            <person name="Kwon S.-W."/>
        </authorList>
    </citation>
    <scope>NUCLEOTIDE SEQUENCE [LARGE SCALE GENOMIC DNA]</scope>
    <source>
        <strain evidence="6 7">H21R-40</strain>
    </source>
</reference>
<evidence type="ECO:0000313" key="6">
    <source>
        <dbReference type="EMBL" id="UOQ56914.1"/>
    </source>
</evidence>
<organism evidence="6 7">
    <name type="scientific">Leucobacter allii</name>
    <dbReference type="NCBI Taxonomy" id="2932247"/>
    <lineage>
        <taxon>Bacteria</taxon>
        <taxon>Bacillati</taxon>
        <taxon>Actinomycetota</taxon>
        <taxon>Actinomycetes</taxon>
        <taxon>Micrococcales</taxon>
        <taxon>Microbacteriaceae</taxon>
        <taxon>Leucobacter</taxon>
    </lineage>
</organism>
<dbReference type="InterPro" id="IPR036264">
    <property type="entry name" value="Bact_exopeptidase_dim_dom"/>
</dbReference>
<keyword evidence="4" id="KW-0862">Zinc</keyword>